<protein>
    <submittedName>
        <fullName evidence="1">Uncharacterized protein</fullName>
    </submittedName>
</protein>
<evidence type="ECO:0000313" key="1">
    <source>
        <dbReference type="EMBL" id="GFO50733.1"/>
    </source>
</evidence>
<sequence length="94" mass="10423">MGIENIIAALICLVAAVVYTVLAMRAEKARFYHQKQGDKTAEVLKELTKLWASSAKTSKTVTKCEICHENTAMATVDHELLCRSCYEKSEVGDD</sequence>
<comment type="caution">
    <text evidence="1">The sequence shown here is derived from an EMBL/GenBank/DDBJ whole genome shotgun (WGS) entry which is preliminary data.</text>
</comment>
<evidence type="ECO:0000313" key="2">
    <source>
        <dbReference type="Proteomes" id="UP000504756"/>
    </source>
</evidence>
<dbReference type="EMBL" id="BLXU01000001">
    <property type="protein sequence ID" value="GFO50733.1"/>
    <property type="molecule type" value="Genomic_DNA"/>
</dbReference>
<name>A0A6L2ZRJ5_9LACT</name>
<dbReference type="AlphaFoldDB" id="A0A6L2ZRJ5"/>
<organism evidence="1 2">
    <name type="scientific">Lactococcus garvieae</name>
    <dbReference type="NCBI Taxonomy" id="1363"/>
    <lineage>
        <taxon>Bacteria</taxon>
        <taxon>Bacillati</taxon>
        <taxon>Bacillota</taxon>
        <taxon>Bacilli</taxon>
        <taxon>Lactobacillales</taxon>
        <taxon>Streptococcaceae</taxon>
        <taxon>Lactococcus</taxon>
    </lineage>
</organism>
<dbReference type="RefSeq" id="WP_107106144.1">
    <property type="nucleotide sequence ID" value="NZ_BLXU01000001.1"/>
</dbReference>
<gene>
    <name evidence="1" type="ORF">ikelab_00080</name>
</gene>
<dbReference type="Proteomes" id="UP000504756">
    <property type="component" value="Unassembled WGS sequence"/>
</dbReference>
<accession>A0A6L2ZRJ5</accession>
<reference evidence="1 2" key="1">
    <citation type="submission" date="2020-06" db="EMBL/GenBank/DDBJ databases">
        <title>Draft genome sequence of Lactic acid bacteria from Okinawan-style tofu.</title>
        <authorList>
            <person name="Takara I."/>
            <person name="Ikematsu S."/>
        </authorList>
    </citation>
    <scope>NUCLEOTIDE SEQUENCE [LARGE SCALE GENOMIC DNA]</scope>
    <source>
        <strain evidence="2">lg38</strain>
    </source>
</reference>
<proteinExistence type="predicted"/>